<dbReference type="GO" id="GO:0090729">
    <property type="term" value="F:toxin activity"/>
    <property type="evidence" value="ECO:0007669"/>
    <property type="project" value="UniProtKB-KW"/>
</dbReference>
<keyword evidence="5" id="KW-0808">Transferase</keyword>
<evidence type="ECO:0000256" key="1">
    <source>
        <dbReference type="ARBA" id="ARBA00004613"/>
    </source>
</evidence>
<dbReference type="PANTHER" id="PTHR10339">
    <property type="entry name" value="ADP-RIBOSYLTRANSFERASE"/>
    <property type="match status" value="1"/>
</dbReference>
<evidence type="ECO:0000256" key="5">
    <source>
        <dbReference type="ARBA" id="ARBA00022679"/>
    </source>
</evidence>
<dbReference type="AlphaFoldDB" id="A0A814XFM6"/>
<keyword evidence="7" id="KW-0843">Virulence</keyword>
<dbReference type="EMBL" id="CAJNOG010000390">
    <property type="protein sequence ID" value="CAF1215716.1"/>
    <property type="molecule type" value="Genomic_DNA"/>
</dbReference>
<protein>
    <recommendedName>
        <fullName evidence="8">ADP ribosyltransferase domain-containing protein</fullName>
    </recommendedName>
</protein>
<dbReference type="Gene3D" id="3.90.176.10">
    <property type="entry name" value="Toxin ADP-ribosyltransferase, Chain A, domain 1"/>
    <property type="match status" value="1"/>
</dbReference>
<gene>
    <name evidence="9" type="ORF">JYZ213_LOCUS27715</name>
    <name evidence="10" type="ORF">OXD698_LOCUS25764</name>
</gene>
<organism evidence="9 11">
    <name type="scientific">Adineta steineri</name>
    <dbReference type="NCBI Taxonomy" id="433720"/>
    <lineage>
        <taxon>Eukaryota</taxon>
        <taxon>Metazoa</taxon>
        <taxon>Spiralia</taxon>
        <taxon>Gnathifera</taxon>
        <taxon>Rotifera</taxon>
        <taxon>Eurotatoria</taxon>
        <taxon>Bdelloidea</taxon>
        <taxon>Adinetida</taxon>
        <taxon>Adinetidae</taxon>
        <taxon>Adineta</taxon>
    </lineage>
</organism>
<evidence type="ECO:0000313" key="11">
    <source>
        <dbReference type="Proteomes" id="UP000663845"/>
    </source>
</evidence>
<dbReference type="EMBL" id="CAJOAZ010002496">
    <property type="protein sequence ID" value="CAF3934378.1"/>
    <property type="molecule type" value="Genomic_DNA"/>
</dbReference>
<reference evidence="9" key="1">
    <citation type="submission" date="2021-02" db="EMBL/GenBank/DDBJ databases">
        <authorList>
            <person name="Nowell W R."/>
        </authorList>
    </citation>
    <scope>NUCLEOTIDE SEQUENCE</scope>
</reference>
<evidence type="ECO:0000256" key="4">
    <source>
        <dbReference type="ARBA" id="ARBA00022676"/>
    </source>
</evidence>
<keyword evidence="3" id="KW-0800">Toxin</keyword>
<dbReference type="Proteomes" id="UP000663844">
    <property type="component" value="Unassembled WGS sequence"/>
</dbReference>
<dbReference type="InterPro" id="IPR050999">
    <property type="entry name" value="ADP-ribosyltransferase_ARG"/>
</dbReference>
<dbReference type="GO" id="GO:0016779">
    <property type="term" value="F:nucleotidyltransferase activity"/>
    <property type="evidence" value="ECO:0007669"/>
    <property type="project" value="UniProtKB-KW"/>
</dbReference>
<proteinExistence type="predicted"/>
<dbReference type="Proteomes" id="UP000663845">
    <property type="component" value="Unassembled WGS sequence"/>
</dbReference>
<dbReference type="PANTHER" id="PTHR10339:SF25">
    <property type="entry name" value="SECRETED EXOENZYME S"/>
    <property type="match status" value="1"/>
</dbReference>
<evidence type="ECO:0000256" key="7">
    <source>
        <dbReference type="ARBA" id="ARBA00023026"/>
    </source>
</evidence>
<dbReference type="GO" id="GO:0005576">
    <property type="term" value="C:extracellular region"/>
    <property type="evidence" value="ECO:0007669"/>
    <property type="project" value="UniProtKB-SubCell"/>
</dbReference>
<comment type="subcellular location">
    <subcellularLocation>
        <location evidence="1">Secreted</location>
    </subcellularLocation>
</comment>
<evidence type="ECO:0000256" key="3">
    <source>
        <dbReference type="ARBA" id="ARBA00022656"/>
    </source>
</evidence>
<keyword evidence="6" id="KW-0548">Nucleotidyltransferase</keyword>
<evidence type="ECO:0000313" key="10">
    <source>
        <dbReference type="EMBL" id="CAF3934378.1"/>
    </source>
</evidence>
<keyword evidence="2" id="KW-0964">Secreted</keyword>
<accession>A0A814XFM6</accession>
<dbReference type="SUPFAM" id="SSF56399">
    <property type="entry name" value="ADP-ribosylation"/>
    <property type="match status" value="1"/>
</dbReference>
<evidence type="ECO:0000313" key="9">
    <source>
        <dbReference type="EMBL" id="CAF1215716.1"/>
    </source>
</evidence>
<name>A0A814XFM6_9BILA</name>
<feature type="domain" description="ADP ribosyltransferase" evidence="8">
    <location>
        <begin position="52"/>
        <end position="205"/>
    </location>
</feature>
<dbReference type="GO" id="GO:0003950">
    <property type="term" value="F:NAD+ poly-ADP-ribosyltransferase activity"/>
    <property type="evidence" value="ECO:0007669"/>
    <property type="project" value="TreeGrafter"/>
</dbReference>
<evidence type="ECO:0000256" key="6">
    <source>
        <dbReference type="ARBA" id="ARBA00022695"/>
    </source>
</evidence>
<dbReference type="PROSITE" id="PS51996">
    <property type="entry name" value="TR_MART"/>
    <property type="match status" value="1"/>
</dbReference>
<dbReference type="InterPro" id="IPR003540">
    <property type="entry name" value="ADP-ribosyltransferase"/>
</dbReference>
<evidence type="ECO:0000256" key="2">
    <source>
        <dbReference type="ARBA" id="ARBA00022525"/>
    </source>
</evidence>
<comment type="caution">
    <text evidence="9">The sequence shown here is derived from an EMBL/GenBank/DDBJ whole genome shotgun (WGS) entry which is preliminary data.</text>
</comment>
<sequence length="211" mass="23677">MGSGASSTYAINAAPALQQPQFENTITTAGSGRKERFTYPEPAAKSFSAGRKYGEFQRQAIEDTETFLYKLLNATLRNQDLSKVSTLGSFDLLLNSHLVKHSISAPELIVYRGTTLLPGMLEGYQQAIGDPITYHSFTSTSKDFRVAEMYGGNTLFIIRLMQSRYQAHTDISYHSQFPDEQEVLLPAGYQFYVDKIDFDSVRNKHVIYMTG</sequence>
<evidence type="ECO:0000259" key="8">
    <source>
        <dbReference type="Pfam" id="PF03496"/>
    </source>
</evidence>
<dbReference type="Pfam" id="PF03496">
    <property type="entry name" value="ADPrib_exo_Tox"/>
    <property type="match status" value="1"/>
</dbReference>
<keyword evidence="4" id="KW-0328">Glycosyltransferase</keyword>